<feature type="compositionally biased region" description="Polar residues" evidence="1">
    <location>
        <begin position="1"/>
        <end position="11"/>
    </location>
</feature>
<keyword evidence="3" id="KW-1185">Reference proteome</keyword>
<evidence type="ECO:0000313" key="3">
    <source>
        <dbReference type="Proteomes" id="UP000053268"/>
    </source>
</evidence>
<dbReference type="EMBL" id="KQ459594">
    <property type="protein sequence ID" value="KPI96056.1"/>
    <property type="molecule type" value="Genomic_DNA"/>
</dbReference>
<accession>A0A194PRH8</accession>
<proteinExistence type="predicted"/>
<feature type="region of interest" description="Disordered" evidence="1">
    <location>
        <begin position="1"/>
        <end position="23"/>
    </location>
</feature>
<evidence type="ECO:0000313" key="2">
    <source>
        <dbReference type="EMBL" id="KPI96056.1"/>
    </source>
</evidence>
<dbReference type="AlphaFoldDB" id="A0A194PRH8"/>
<name>A0A194PRH8_PAPXU</name>
<organism evidence="2 3">
    <name type="scientific">Papilio xuthus</name>
    <name type="common">Asian swallowtail butterfly</name>
    <dbReference type="NCBI Taxonomy" id="66420"/>
    <lineage>
        <taxon>Eukaryota</taxon>
        <taxon>Metazoa</taxon>
        <taxon>Ecdysozoa</taxon>
        <taxon>Arthropoda</taxon>
        <taxon>Hexapoda</taxon>
        <taxon>Insecta</taxon>
        <taxon>Pterygota</taxon>
        <taxon>Neoptera</taxon>
        <taxon>Endopterygota</taxon>
        <taxon>Lepidoptera</taxon>
        <taxon>Glossata</taxon>
        <taxon>Ditrysia</taxon>
        <taxon>Papilionoidea</taxon>
        <taxon>Papilionidae</taxon>
        <taxon>Papilioninae</taxon>
        <taxon>Papilio</taxon>
    </lineage>
</organism>
<gene>
    <name evidence="2" type="ORF">RR46_06790</name>
</gene>
<sequence length="74" mass="8056">MGGATEATQTLPPHLPKPPTELSPDRLALSWEVRAPRGPRLNYTAARPRALRPAARAPTSCAHIVFTLSFLWLG</sequence>
<reference evidence="2 3" key="1">
    <citation type="journal article" date="2015" name="Nat. Commun.">
        <title>Outbred genome sequencing and CRISPR/Cas9 gene editing in butterflies.</title>
        <authorList>
            <person name="Li X."/>
            <person name="Fan D."/>
            <person name="Zhang W."/>
            <person name="Liu G."/>
            <person name="Zhang L."/>
            <person name="Zhao L."/>
            <person name="Fang X."/>
            <person name="Chen L."/>
            <person name="Dong Y."/>
            <person name="Chen Y."/>
            <person name="Ding Y."/>
            <person name="Zhao R."/>
            <person name="Feng M."/>
            <person name="Zhu Y."/>
            <person name="Feng Y."/>
            <person name="Jiang X."/>
            <person name="Zhu D."/>
            <person name="Xiang H."/>
            <person name="Feng X."/>
            <person name="Li S."/>
            <person name="Wang J."/>
            <person name="Zhang G."/>
            <person name="Kronforst M.R."/>
            <person name="Wang W."/>
        </authorList>
    </citation>
    <scope>NUCLEOTIDE SEQUENCE [LARGE SCALE GENOMIC DNA]</scope>
    <source>
        <strain evidence="2">Ya'a_city_454_Px</strain>
        <tissue evidence="2">Whole body</tissue>
    </source>
</reference>
<evidence type="ECO:0000256" key="1">
    <source>
        <dbReference type="SAM" id="MobiDB-lite"/>
    </source>
</evidence>
<dbReference type="Proteomes" id="UP000053268">
    <property type="component" value="Unassembled WGS sequence"/>
</dbReference>
<protein>
    <submittedName>
        <fullName evidence="2">Uncharacterized protein</fullName>
    </submittedName>
</protein>